<dbReference type="RefSeq" id="WP_121204667.1">
    <property type="nucleotide sequence ID" value="NZ_RBZP01000009.1"/>
</dbReference>
<proteinExistence type="predicted"/>
<gene>
    <name evidence="1" type="ORF">D8M06_12110</name>
</gene>
<name>A0A495A068_9BACI</name>
<dbReference type="OrthoDB" id="1956952at2"/>
<dbReference type="EMBL" id="RBZP01000009">
    <property type="protein sequence ID" value="RKQ32671.1"/>
    <property type="molecule type" value="Genomic_DNA"/>
</dbReference>
<reference evidence="1 2" key="1">
    <citation type="journal article" date="2016" name="Int. J. Syst. Evol. Microbiol.">
        <title>Oceanobacillus halophilus sp. nov., a novel moderately halophilic bacterium from a hypersaline lake.</title>
        <authorList>
            <person name="Amoozegar M.A."/>
            <person name="Bagheri M."/>
            <person name="Makhdoumi A."/>
            <person name="Nikou M.M."/>
            <person name="Fazeli S.A.S."/>
            <person name="Schumann P."/>
            <person name="Sproer C."/>
            <person name="Sanchez-Porro C."/>
            <person name="Ventosa A."/>
        </authorList>
    </citation>
    <scope>NUCLEOTIDE SEQUENCE [LARGE SCALE GENOMIC DNA]</scope>
    <source>
        <strain evidence="1 2">DSM 23996</strain>
    </source>
</reference>
<organism evidence="1 2">
    <name type="scientific">Oceanobacillus halophilus</name>
    <dbReference type="NCBI Taxonomy" id="930130"/>
    <lineage>
        <taxon>Bacteria</taxon>
        <taxon>Bacillati</taxon>
        <taxon>Bacillota</taxon>
        <taxon>Bacilli</taxon>
        <taxon>Bacillales</taxon>
        <taxon>Bacillaceae</taxon>
        <taxon>Oceanobacillus</taxon>
    </lineage>
</organism>
<comment type="caution">
    <text evidence="1">The sequence shown here is derived from an EMBL/GenBank/DDBJ whole genome shotgun (WGS) entry which is preliminary data.</text>
</comment>
<sequence length="77" mass="8535">MWVRSQNKKELINCASFSITRNIGGKKKSAVIGSISNGIWGRKDIVLGLYDTNDNAFDELSKLQAALNNNAVVYEMN</sequence>
<dbReference type="AlphaFoldDB" id="A0A495A068"/>
<protein>
    <submittedName>
        <fullName evidence="1">Uncharacterized protein</fullName>
    </submittedName>
</protein>
<keyword evidence="2" id="KW-1185">Reference proteome</keyword>
<accession>A0A495A068</accession>
<evidence type="ECO:0000313" key="1">
    <source>
        <dbReference type="EMBL" id="RKQ32671.1"/>
    </source>
</evidence>
<dbReference type="Proteomes" id="UP000269301">
    <property type="component" value="Unassembled WGS sequence"/>
</dbReference>
<evidence type="ECO:0000313" key="2">
    <source>
        <dbReference type="Proteomes" id="UP000269301"/>
    </source>
</evidence>